<comment type="caution">
    <text evidence="9">The sequence shown here is derived from an EMBL/GenBank/DDBJ whole genome shotgun (WGS) entry which is preliminary data.</text>
</comment>
<evidence type="ECO:0000256" key="5">
    <source>
        <dbReference type="ARBA" id="ARBA00022691"/>
    </source>
</evidence>
<dbReference type="Proteomes" id="UP000560658">
    <property type="component" value="Unassembled WGS sequence"/>
</dbReference>
<dbReference type="InterPro" id="IPR029063">
    <property type="entry name" value="SAM-dependent_MTases_sf"/>
</dbReference>
<dbReference type="RefSeq" id="WP_183209331.1">
    <property type="nucleotide sequence ID" value="NZ_JACIER010000018.1"/>
</dbReference>
<dbReference type="GO" id="GO:0008170">
    <property type="term" value="F:N-methyltransferase activity"/>
    <property type="evidence" value="ECO:0007669"/>
    <property type="project" value="InterPro"/>
</dbReference>
<evidence type="ECO:0000256" key="4">
    <source>
        <dbReference type="ARBA" id="ARBA00022679"/>
    </source>
</evidence>
<dbReference type="GO" id="GO:0009307">
    <property type="term" value="P:DNA restriction-modification system"/>
    <property type="evidence" value="ECO:0007669"/>
    <property type="project" value="UniProtKB-KW"/>
</dbReference>
<evidence type="ECO:0000256" key="2">
    <source>
        <dbReference type="ARBA" id="ARBA00011900"/>
    </source>
</evidence>
<gene>
    <name evidence="9" type="ORF">GGR06_003570</name>
</gene>
<sequence>MPTFDTPYAIRPLEKLIMDFSYANGYDPLNVFRDFLAYIIHGFSPDAPSLHNWKYKRQQNVIFMNMVIEWTQLMQREIQDDTDWYDPFGDLYMALASRGTQQSQGQFFTPVHICDLMVMCSDTGEKKNGQRIGDPTCGSGRLLLAYHVRHLGNYLVAEDINQTCCLMTVCNMLIHGCVGEVIWHDSLDPRNFMGGWKVNPVLTATGIPTVRKMGMEEYQASRNLPISPYLIHKPSHGSNGSRKPHSPLPL</sequence>
<dbReference type="InterPro" id="IPR051537">
    <property type="entry name" value="DNA_Adenine_Mtase"/>
</dbReference>
<dbReference type="PRINTS" id="PR00507">
    <property type="entry name" value="N12N6MTFRASE"/>
</dbReference>
<dbReference type="EMBL" id="JACIER010000018">
    <property type="protein sequence ID" value="MBB4045748.1"/>
    <property type="molecule type" value="Genomic_DNA"/>
</dbReference>
<keyword evidence="6" id="KW-0680">Restriction system</keyword>
<evidence type="ECO:0000256" key="7">
    <source>
        <dbReference type="ARBA" id="ARBA00047942"/>
    </source>
</evidence>
<comment type="similarity">
    <text evidence="1">Belongs to the N(4)/N(6)-methyltransferase family.</text>
</comment>
<evidence type="ECO:0000256" key="3">
    <source>
        <dbReference type="ARBA" id="ARBA00022603"/>
    </source>
</evidence>
<evidence type="ECO:0000256" key="6">
    <source>
        <dbReference type="ARBA" id="ARBA00022747"/>
    </source>
</evidence>
<organism evidence="9 10">
    <name type="scientific">Bacteroides reticulotermitis</name>
    <dbReference type="NCBI Taxonomy" id="1133319"/>
    <lineage>
        <taxon>Bacteria</taxon>
        <taxon>Pseudomonadati</taxon>
        <taxon>Bacteroidota</taxon>
        <taxon>Bacteroidia</taxon>
        <taxon>Bacteroidales</taxon>
        <taxon>Bacteroidaceae</taxon>
        <taxon>Bacteroides</taxon>
    </lineage>
</organism>
<dbReference type="Pfam" id="PF02384">
    <property type="entry name" value="N6_Mtase"/>
    <property type="match status" value="1"/>
</dbReference>
<dbReference type="Gene3D" id="3.40.50.150">
    <property type="entry name" value="Vaccinia Virus protein VP39"/>
    <property type="match status" value="1"/>
</dbReference>
<evidence type="ECO:0000313" key="9">
    <source>
        <dbReference type="EMBL" id="MBB4045748.1"/>
    </source>
</evidence>
<feature type="domain" description="DNA methylase adenine-specific" evidence="8">
    <location>
        <begin position="86"/>
        <end position="194"/>
    </location>
</feature>
<dbReference type="AlphaFoldDB" id="A0A840D5L0"/>
<proteinExistence type="inferred from homology"/>
<dbReference type="GO" id="GO:0003677">
    <property type="term" value="F:DNA binding"/>
    <property type="evidence" value="ECO:0007669"/>
    <property type="project" value="InterPro"/>
</dbReference>
<evidence type="ECO:0000256" key="1">
    <source>
        <dbReference type="ARBA" id="ARBA00006594"/>
    </source>
</evidence>
<dbReference type="InterPro" id="IPR003356">
    <property type="entry name" value="DNA_methylase_A-5"/>
</dbReference>
<evidence type="ECO:0000259" key="8">
    <source>
        <dbReference type="Pfam" id="PF02384"/>
    </source>
</evidence>
<keyword evidence="5" id="KW-0949">S-adenosyl-L-methionine</keyword>
<keyword evidence="10" id="KW-1185">Reference proteome</keyword>
<comment type="catalytic activity">
    <reaction evidence="7">
        <text>a 2'-deoxyadenosine in DNA + S-adenosyl-L-methionine = an N(6)-methyl-2'-deoxyadenosine in DNA + S-adenosyl-L-homocysteine + H(+)</text>
        <dbReference type="Rhea" id="RHEA:15197"/>
        <dbReference type="Rhea" id="RHEA-COMP:12418"/>
        <dbReference type="Rhea" id="RHEA-COMP:12419"/>
        <dbReference type="ChEBI" id="CHEBI:15378"/>
        <dbReference type="ChEBI" id="CHEBI:57856"/>
        <dbReference type="ChEBI" id="CHEBI:59789"/>
        <dbReference type="ChEBI" id="CHEBI:90615"/>
        <dbReference type="ChEBI" id="CHEBI:90616"/>
        <dbReference type="EC" id="2.1.1.72"/>
    </reaction>
</comment>
<dbReference type="PANTHER" id="PTHR42933:SF3">
    <property type="entry name" value="TYPE I RESTRICTION ENZYME MJAVIII METHYLASE SUBUNIT"/>
    <property type="match status" value="1"/>
</dbReference>
<dbReference type="PANTHER" id="PTHR42933">
    <property type="entry name" value="SLR6095 PROTEIN"/>
    <property type="match status" value="1"/>
</dbReference>
<protein>
    <recommendedName>
        <fullName evidence="2">site-specific DNA-methyltransferase (adenine-specific)</fullName>
        <ecNumber evidence="2">2.1.1.72</ecNumber>
    </recommendedName>
</protein>
<reference evidence="9" key="1">
    <citation type="submission" date="2020-08" db="EMBL/GenBank/DDBJ databases">
        <title>Genomic Encyclopedia of Type Strains, Phase IV (KMG-IV): sequencing the most valuable type-strain genomes for metagenomic binning, comparative biology and taxonomic classification.</title>
        <authorList>
            <person name="Goeker M."/>
        </authorList>
    </citation>
    <scope>NUCLEOTIDE SEQUENCE [LARGE SCALE GENOMIC DNA]</scope>
    <source>
        <strain evidence="9">DSM 105720</strain>
    </source>
</reference>
<dbReference type="GO" id="GO:0009007">
    <property type="term" value="F:site-specific DNA-methyltransferase (adenine-specific) activity"/>
    <property type="evidence" value="ECO:0007669"/>
    <property type="project" value="UniProtKB-EC"/>
</dbReference>
<dbReference type="EC" id="2.1.1.72" evidence="2"/>
<evidence type="ECO:0000313" key="10">
    <source>
        <dbReference type="Proteomes" id="UP000560658"/>
    </source>
</evidence>
<accession>A0A840D5L0</accession>
<keyword evidence="4 9" id="KW-0808">Transferase</keyword>
<name>A0A840D5L0_9BACE</name>
<dbReference type="SUPFAM" id="SSF53335">
    <property type="entry name" value="S-adenosyl-L-methionine-dependent methyltransferases"/>
    <property type="match status" value="1"/>
</dbReference>
<keyword evidence="3 9" id="KW-0489">Methyltransferase</keyword>
<dbReference type="GO" id="GO:0032259">
    <property type="term" value="P:methylation"/>
    <property type="evidence" value="ECO:0007669"/>
    <property type="project" value="UniProtKB-KW"/>
</dbReference>